<name>A0A286A7V0_9SPHI</name>
<feature type="transmembrane region" description="Helical" evidence="4">
    <location>
        <begin position="111"/>
        <end position="131"/>
    </location>
</feature>
<feature type="transmembrane region" description="Helical" evidence="4">
    <location>
        <begin position="169"/>
        <end position="193"/>
    </location>
</feature>
<keyword evidence="1" id="KW-0808">Transferase</keyword>
<dbReference type="PANTHER" id="PTHR24421">
    <property type="entry name" value="NITRATE/NITRITE SENSOR PROTEIN NARX-RELATED"/>
    <property type="match status" value="1"/>
</dbReference>
<keyword evidence="4" id="KW-0812">Transmembrane</keyword>
<sequence length="470" mass="53558">MLYHFKLDDLIPLFTVGALLIVSICYTIFYLFNRSLLLKHYNIYLWVSLAYLLQSIGTLNGKTDRAPLLPYIYCTATLWLSYLTYLNLIISALRGPKTEQNPFIRLNKRNYIIVPFGVIANSLIYIVPIHLKFSSAIVALLFNIAIFAYCLIILYLLSKEKRETSSTNILRGAICMLVFNGFNLISVFNGGILLGFTGATYASLAYFSEIIFFSVAISYRTSADLKEKYEIKTEVMRKKLELEKEKKRASEILIKHDFELQAERTKAIIAQRTAIGRRLHNDLSGSLVTLRFLAEDFEAKATNIEERKKFRDLAAEISVIYKEARNYSHELSSNTTINDSTVSYNISSYLEKLRHQFLTLGLLELHIELNEDELLKKLDTAQTKNIYFLLKECISNTIKHAMAKNIWISIKFQDHVCNIQFNDDGKSGKDDIREGFGLAALRSSIADLGGNFEVTNTTKGMQINVSLGIE</sequence>
<protein>
    <submittedName>
        <fullName evidence="5">Signal transduction histidine kinase</fullName>
    </submittedName>
</protein>
<feature type="transmembrane region" description="Helical" evidence="4">
    <location>
        <begin position="137"/>
        <end position="157"/>
    </location>
</feature>
<dbReference type="InterPro" id="IPR036890">
    <property type="entry name" value="HATPase_C_sf"/>
</dbReference>
<keyword evidence="4" id="KW-1133">Transmembrane helix</keyword>
<dbReference type="EMBL" id="OCMT01000003">
    <property type="protein sequence ID" value="SOD17976.1"/>
    <property type="molecule type" value="Genomic_DNA"/>
</dbReference>
<evidence type="ECO:0000256" key="1">
    <source>
        <dbReference type="ARBA" id="ARBA00022679"/>
    </source>
</evidence>
<keyword evidence="2 5" id="KW-0418">Kinase</keyword>
<keyword evidence="6" id="KW-1185">Reference proteome</keyword>
<dbReference type="GO" id="GO:0000160">
    <property type="term" value="P:phosphorelay signal transduction system"/>
    <property type="evidence" value="ECO:0007669"/>
    <property type="project" value="UniProtKB-KW"/>
</dbReference>
<evidence type="ECO:0000256" key="3">
    <source>
        <dbReference type="ARBA" id="ARBA00023012"/>
    </source>
</evidence>
<dbReference type="InterPro" id="IPR050482">
    <property type="entry name" value="Sensor_HK_TwoCompSys"/>
</dbReference>
<dbReference type="Proteomes" id="UP000219281">
    <property type="component" value="Unassembled WGS sequence"/>
</dbReference>
<reference evidence="6" key="1">
    <citation type="submission" date="2017-09" db="EMBL/GenBank/DDBJ databases">
        <authorList>
            <person name="Varghese N."/>
            <person name="Submissions S."/>
        </authorList>
    </citation>
    <scope>NUCLEOTIDE SEQUENCE [LARGE SCALE GENOMIC DNA]</scope>
    <source>
        <strain evidence="6">CGMCC 1.12803</strain>
    </source>
</reference>
<evidence type="ECO:0000313" key="5">
    <source>
        <dbReference type="EMBL" id="SOD17976.1"/>
    </source>
</evidence>
<feature type="transmembrane region" description="Helical" evidence="4">
    <location>
        <begin position="12"/>
        <end position="31"/>
    </location>
</feature>
<gene>
    <name evidence="5" type="ORF">SAMN06297358_2763</name>
</gene>
<evidence type="ECO:0000256" key="2">
    <source>
        <dbReference type="ARBA" id="ARBA00022777"/>
    </source>
</evidence>
<organism evidence="5 6">
    <name type="scientific">Pedobacter xixiisoli</name>
    <dbReference type="NCBI Taxonomy" id="1476464"/>
    <lineage>
        <taxon>Bacteria</taxon>
        <taxon>Pseudomonadati</taxon>
        <taxon>Bacteroidota</taxon>
        <taxon>Sphingobacteriia</taxon>
        <taxon>Sphingobacteriales</taxon>
        <taxon>Sphingobacteriaceae</taxon>
        <taxon>Pedobacter</taxon>
    </lineage>
</organism>
<feature type="transmembrane region" description="Helical" evidence="4">
    <location>
        <begin position="68"/>
        <end position="90"/>
    </location>
</feature>
<keyword evidence="4" id="KW-0472">Membrane</keyword>
<accession>A0A286A7V0</accession>
<feature type="transmembrane region" description="Helical" evidence="4">
    <location>
        <begin position="43"/>
        <end position="62"/>
    </location>
</feature>
<dbReference type="Gene3D" id="3.30.565.10">
    <property type="entry name" value="Histidine kinase-like ATPase, C-terminal domain"/>
    <property type="match status" value="1"/>
</dbReference>
<evidence type="ECO:0000313" key="6">
    <source>
        <dbReference type="Proteomes" id="UP000219281"/>
    </source>
</evidence>
<feature type="transmembrane region" description="Helical" evidence="4">
    <location>
        <begin position="199"/>
        <end position="219"/>
    </location>
</feature>
<evidence type="ECO:0000256" key="4">
    <source>
        <dbReference type="SAM" id="Phobius"/>
    </source>
</evidence>
<dbReference type="SUPFAM" id="SSF55874">
    <property type="entry name" value="ATPase domain of HSP90 chaperone/DNA topoisomerase II/histidine kinase"/>
    <property type="match status" value="1"/>
</dbReference>
<proteinExistence type="predicted"/>
<dbReference type="GO" id="GO:0016301">
    <property type="term" value="F:kinase activity"/>
    <property type="evidence" value="ECO:0007669"/>
    <property type="project" value="UniProtKB-KW"/>
</dbReference>
<dbReference type="PANTHER" id="PTHR24421:SF55">
    <property type="entry name" value="SENSOR HISTIDINE KINASE YDFH"/>
    <property type="match status" value="1"/>
</dbReference>
<dbReference type="AlphaFoldDB" id="A0A286A7V0"/>
<keyword evidence="3" id="KW-0902">Two-component regulatory system</keyword>